<protein>
    <recommendedName>
        <fullName evidence="1">Nudix hydrolase domain-containing protein</fullName>
    </recommendedName>
</protein>
<evidence type="ECO:0000313" key="2">
    <source>
        <dbReference type="EMBL" id="SVC88684.1"/>
    </source>
</evidence>
<dbReference type="Gene3D" id="3.90.79.10">
    <property type="entry name" value="Nucleoside Triphosphate Pyrophosphohydrolase"/>
    <property type="match status" value="1"/>
</dbReference>
<dbReference type="SUPFAM" id="SSF55811">
    <property type="entry name" value="Nudix"/>
    <property type="match status" value="1"/>
</dbReference>
<organism evidence="2">
    <name type="scientific">marine metagenome</name>
    <dbReference type="NCBI Taxonomy" id="408172"/>
    <lineage>
        <taxon>unclassified sequences</taxon>
        <taxon>metagenomes</taxon>
        <taxon>ecological metagenomes</taxon>
    </lineage>
</organism>
<dbReference type="Pfam" id="PF00293">
    <property type="entry name" value="NUDIX"/>
    <property type="match status" value="1"/>
</dbReference>
<dbReference type="InterPro" id="IPR000086">
    <property type="entry name" value="NUDIX_hydrolase_dom"/>
</dbReference>
<dbReference type="AlphaFoldDB" id="A0A382QT47"/>
<evidence type="ECO:0000259" key="1">
    <source>
        <dbReference type="PROSITE" id="PS51462"/>
    </source>
</evidence>
<sequence>MFSTNIVTSFIKNNDKILILKRSNKVKSMKCLWAGVSGIIEKNDTTPLARAKTEIFEETGINESEIELLKANERIKIESAQYKNHEWNIFPFLFRTKNLEIKLNWENSDFKWIEPNEI</sequence>
<feature type="non-terminal residue" evidence="2">
    <location>
        <position position="118"/>
    </location>
</feature>
<dbReference type="PROSITE" id="PS51462">
    <property type="entry name" value="NUDIX"/>
    <property type="match status" value="1"/>
</dbReference>
<reference evidence="2" key="1">
    <citation type="submission" date="2018-05" db="EMBL/GenBank/DDBJ databases">
        <authorList>
            <person name="Lanie J.A."/>
            <person name="Ng W.-L."/>
            <person name="Kazmierczak K.M."/>
            <person name="Andrzejewski T.M."/>
            <person name="Davidsen T.M."/>
            <person name="Wayne K.J."/>
            <person name="Tettelin H."/>
            <person name="Glass J.I."/>
            <person name="Rusch D."/>
            <person name="Podicherti R."/>
            <person name="Tsui H.-C.T."/>
            <person name="Winkler M.E."/>
        </authorList>
    </citation>
    <scope>NUCLEOTIDE SEQUENCE</scope>
</reference>
<accession>A0A382QT47</accession>
<dbReference type="EMBL" id="UINC01116735">
    <property type="protein sequence ID" value="SVC88684.1"/>
    <property type="molecule type" value="Genomic_DNA"/>
</dbReference>
<dbReference type="InterPro" id="IPR015797">
    <property type="entry name" value="NUDIX_hydrolase-like_dom_sf"/>
</dbReference>
<proteinExistence type="predicted"/>
<gene>
    <name evidence="2" type="ORF">METZ01_LOCUS341538</name>
</gene>
<name>A0A382QT47_9ZZZZ</name>
<feature type="domain" description="Nudix hydrolase" evidence="1">
    <location>
        <begin position="1"/>
        <end position="118"/>
    </location>
</feature>